<organism evidence="1">
    <name type="scientific">Arundo donax</name>
    <name type="common">Giant reed</name>
    <name type="synonym">Donax arundinaceus</name>
    <dbReference type="NCBI Taxonomy" id="35708"/>
    <lineage>
        <taxon>Eukaryota</taxon>
        <taxon>Viridiplantae</taxon>
        <taxon>Streptophyta</taxon>
        <taxon>Embryophyta</taxon>
        <taxon>Tracheophyta</taxon>
        <taxon>Spermatophyta</taxon>
        <taxon>Magnoliopsida</taxon>
        <taxon>Liliopsida</taxon>
        <taxon>Poales</taxon>
        <taxon>Poaceae</taxon>
        <taxon>PACMAD clade</taxon>
        <taxon>Arundinoideae</taxon>
        <taxon>Arundineae</taxon>
        <taxon>Arundo</taxon>
    </lineage>
</organism>
<accession>A0A0A9C6K8</accession>
<dbReference type="EMBL" id="GBRH01228850">
    <property type="protein sequence ID" value="JAD69045.1"/>
    <property type="molecule type" value="Transcribed_RNA"/>
</dbReference>
<name>A0A0A9C6K8_ARUDO</name>
<sequence>MCATKQLEPRFPAVHTTKQEVVKEFRLLSAKCARTVVVQAISL</sequence>
<proteinExistence type="predicted"/>
<evidence type="ECO:0000313" key="1">
    <source>
        <dbReference type="EMBL" id="JAD69045.1"/>
    </source>
</evidence>
<dbReference type="AlphaFoldDB" id="A0A0A9C6K8"/>
<protein>
    <submittedName>
        <fullName evidence="1">Uncharacterized protein</fullName>
    </submittedName>
</protein>
<reference evidence="1" key="1">
    <citation type="submission" date="2014-09" db="EMBL/GenBank/DDBJ databases">
        <authorList>
            <person name="Magalhaes I.L.F."/>
            <person name="Oliveira U."/>
            <person name="Santos F.R."/>
            <person name="Vidigal T.H.D.A."/>
            <person name="Brescovit A.D."/>
            <person name="Santos A.J."/>
        </authorList>
    </citation>
    <scope>NUCLEOTIDE SEQUENCE</scope>
    <source>
        <tissue evidence="1">Shoot tissue taken approximately 20 cm above the soil surface</tissue>
    </source>
</reference>
<reference evidence="1" key="2">
    <citation type="journal article" date="2015" name="Data Brief">
        <title>Shoot transcriptome of the giant reed, Arundo donax.</title>
        <authorList>
            <person name="Barrero R.A."/>
            <person name="Guerrero F.D."/>
            <person name="Moolhuijzen P."/>
            <person name="Goolsby J.A."/>
            <person name="Tidwell J."/>
            <person name="Bellgard S.E."/>
            <person name="Bellgard M.I."/>
        </authorList>
    </citation>
    <scope>NUCLEOTIDE SEQUENCE</scope>
    <source>
        <tissue evidence="1">Shoot tissue taken approximately 20 cm above the soil surface</tissue>
    </source>
</reference>